<evidence type="ECO:0000256" key="6">
    <source>
        <dbReference type="SAM" id="Phobius"/>
    </source>
</evidence>
<protein>
    <recommendedName>
        <fullName evidence="9">Lysine transporter LysE</fullName>
    </recommendedName>
</protein>
<dbReference type="PANTHER" id="PTHR30086">
    <property type="entry name" value="ARGININE EXPORTER PROTEIN ARGO"/>
    <property type="match status" value="1"/>
</dbReference>
<keyword evidence="2" id="KW-1003">Cell membrane</keyword>
<keyword evidence="3 6" id="KW-0812">Transmembrane</keyword>
<evidence type="ECO:0000256" key="1">
    <source>
        <dbReference type="ARBA" id="ARBA00004651"/>
    </source>
</evidence>
<evidence type="ECO:0000256" key="5">
    <source>
        <dbReference type="ARBA" id="ARBA00023136"/>
    </source>
</evidence>
<gene>
    <name evidence="7" type="ORF">COB20_06175</name>
</gene>
<dbReference type="InterPro" id="IPR001123">
    <property type="entry name" value="LeuE-type"/>
</dbReference>
<evidence type="ECO:0000313" key="7">
    <source>
        <dbReference type="EMBL" id="PCI78788.1"/>
    </source>
</evidence>
<dbReference type="AlphaFoldDB" id="A0A2A4X835"/>
<feature type="transmembrane region" description="Helical" evidence="6">
    <location>
        <begin position="168"/>
        <end position="189"/>
    </location>
</feature>
<organism evidence="7 8">
    <name type="scientific">SAR86 cluster bacterium</name>
    <dbReference type="NCBI Taxonomy" id="2030880"/>
    <lineage>
        <taxon>Bacteria</taxon>
        <taxon>Pseudomonadati</taxon>
        <taxon>Pseudomonadota</taxon>
        <taxon>Gammaproteobacteria</taxon>
        <taxon>SAR86 cluster</taxon>
    </lineage>
</organism>
<dbReference type="GO" id="GO:0005886">
    <property type="term" value="C:plasma membrane"/>
    <property type="evidence" value="ECO:0007669"/>
    <property type="project" value="UniProtKB-SubCell"/>
</dbReference>
<comment type="subcellular location">
    <subcellularLocation>
        <location evidence="1">Cell membrane</location>
        <topology evidence="1">Multi-pass membrane protein</topology>
    </subcellularLocation>
</comment>
<dbReference type="EMBL" id="NVUL01000027">
    <property type="protein sequence ID" value="PCI78788.1"/>
    <property type="molecule type" value="Genomic_DNA"/>
</dbReference>
<comment type="caution">
    <text evidence="7">The sequence shown here is derived from an EMBL/GenBank/DDBJ whole genome shotgun (WGS) entry which is preliminary data.</text>
</comment>
<keyword evidence="4 6" id="KW-1133">Transmembrane helix</keyword>
<dbReference type="Pfam" id="PF01810">
    <property type="entry name" value="LysE"/>
    <property type="match status" value="1"/>
</dbReference>
<feature type="transmembrane region" description="Helical" evidence="6">
    <location>
        <begin position="133"/>
        <end position="156"/>
    </location>
</feature>
<evidence type="ECO:0000256" key="2">
    <source>
        <dbReference type="ARBA" id="ARBA00022475"/>
    </source>
</evidence>
<name>A0A2A4X835_9GAMM</name>
<dbReference type="GO" id="GO:0033228">
    <property type="term" value="P:cysteine export across plasma membrane"/>
    <property type="evidence" value="ECO:0007669"/>
    <property type="project" value="TreeGrafter"/>
</dbReference>
<evidence type="ECO:0000256" key="4">
    <source>
        <dbReference type="ARBA" id="ARBA00022989"/>
    </source>
</evidence>
<dbReference type="GO" id="GO:0015171">
    <property type="term" value="F:amino acid transmembrane transporter activity"/>
    <property type="evidence" value="ECO:0007669"/>
    <property type="project" value="TreeGrafter"/>
</dbReference>
<feature type="transmembrane region" description="Helical" evidence="6">
    <location>
        <begin position="65"/>
        <end position="82"/>
    </location>
</feature>
<keyword evidence="5 6" id="KW-0472">Membrane</keyword>
<feature type="transmembrane region" description="Helical" evidence="6">
    <location>
        <begin position="32"/>
        <end position="53"/>
    </location>
</feature>
<dbReference type="Proteomes" id="UP000218767">
    <property type="component" value="Unassembled WGS sequence"/>
</dbReference>
<evidence type="ECO:0000256" key="3">
    <source>
        <dbReference type="ARBA" id="ARBA00022692"/>
    </source>
</evidence>
<proteinExistence type="predicted"/>
<sequence length="193" mass="21025">MAFAFVMSVTPGPNNLMLLASGANFGWIRTLPHMLGVSLGHMLMVVLVGVGLIQIFETFPITNMILKVASIAFLLYLSYKIATAAPPAETSETPTGKPLTFIQAALFQWVNPKAWAMALTAISAYTPENSGTWGVMIVAMVFATTNFPSINLWVFLGTQLRRLLNVPWKLRAFNFGAALLLLASLYPILFATV</sequence>
<dbReference type="PANTHER" id="PTHR30086:SF20">
    <property type="entry name" value="ARGININE EXPORTER PROTEIN ARGO-RELATED"/>
    <property type="match status" value="1"/>
</dbReference>
<reference evidence="8" key="1">
    <citation type="submission" date="2017-08" db="EMBL/GenBank/DDBJ databases">
        <title>A dynamic microbial community with high functional redundancy inhabits the cold, oxic subseafloor aquifer.</title>
        <authorList>
            <person name="Tully B.J."/>
            <person name="Wheat C.G."/>
            <person name="Glazer B.T."/>
            <person name="Huber J.A."/>
        </authorList>
    </citation>
    <scope>NUCLEOTIDE SEQUENCE [LARGE SCALE GENOMIC DNA]</scope>
</reference>
<evidence type="ECO:0008006" key="9">
    <source>
        <dbReference type="Google" id="ProtNLM"/>
    </source>
</evidence>
<evidence type="ECO:0000313" key="8">
    <source>
        <dbReference type="Proteomes" id="UP000218767"/>
    </source>
</evidence>
<accession>A0A2A4X835</accession>